<comment type="caution">
    <text evidence="1">The sequence shown here is derived from an EMBL/GenBank/DDBJ whole genome shotgun (WGS) entry which is preliminary data.</text>
</comment>
<sequence length="116" mass="13068">MENKVEISNEKLIIIPQGLDKIASFKSKIEIPITNVVGASIDFGILNENKGLRTQGTSLPSYWAGNYHKDGEKSFFNIKKDSKPIVIQLRHNEYTRLIIGADNPETIVDEINNKIK</sequence>
<organism evidence="1 2">
    <name type="scientific">Leuconostoc litchii</name>
    <dbReference type="NCBI Taxonomy" id="1981069"/>
    <lineage>
        <taxon>Bacteria</taxon>
        <taxon>Bacillati</taxon>
        <taxon>Bacillota</taxon>
        <taxon>Bacilli</taxon>
        <taxon>Lactobacillales</taxon>
        <taxon>Lactobacillaceae</taxon>
        <taxon>Leuconostoc</taxon>
    </lineage>
</organism>
<dbReference type="AlphaFoldDB" id="A0A6P2CM11"/>
<evidence type="ECO:0000313" key="2">
    <source>
        <dbReference type="Proteomes" id="UP000442244"/>
    </source>
</evidence>
<dbReference type="OrthoDB" id="530515at2"/>
<evidence type="ECO:0000313" key="1">
    <source>
        <dbReference type="EMBL" id="TYC47035.1"/>
    </source>
</evidence>
<evidence type="ECO:0008006" key="3">
    <source>
        <dbReference type="Google" id="ProtNLM"/>
    </source>
</evidence>
<dbReference type="RefSeq" id="WP_148604457.1">
    <property type="nucleotide sequence ID" value="NZ_SDGY01000001.1"/>
</dbReference>
<name>A0A6P2CM11_9LACO</name>
<keyword evidence="2" id="KW-1185">Reference proteome</keyword>
<dbReference type="Proteomes" id="UP000442244">
    <property type="component" value="Unassembled WGS sequence"/>
</dbReference>
<gene>
    <name evidence="1" type="ORF">ESZ47_02565</name>
</gene>
<proteinExistence type="predicted"/>
<dbReference type="EMBL" id="SDGY01000001">
    <property type="protein sequence ID" value="TYC47035.1"/>
    <property type="molecule type" value="Genomic_DNA"/>
</dbReference>
<reference evidence="1 2" key="1">
    <citation type="submission" date="2019-01" db="EMBL/GenBank/DDBJ databases">
        <title>Leuconostoc litchii sp. nov., a novel lactic acid bacterium isolated from lychee.</title>
        <authorList>
            <person name="Wang L.-T."/>
        </authorList>
    </citation>
    <scope>NUCLEOTIDE SEQUENCE [LARGE SCALE GENOMIC DNA]</scope>
    <source>
        <strain evidence="1 2">MB7</strain>
    </source>
</reference>
<accession>A0A6P2CM11</accession>
<protein>
    <recommendedName>
        <fullName evidence="3">Bacterial Pleckstrin homology domain-containing protein</fullName>
    </recommendedName>
</protein>